<comment type="caution">
    <text evidence="2">The sequence shown here is derived from an EMBL/GenBank/DDBJ whole genome shotgun (WGS) entry which is preliminary data.</text>
</comment>
<evidence type="ECO:0000256" key="1">
    <source>
        <dbReference type="SAM" id="MobiDB-lite"/>
    </source>
</evidence>
<sequence length="247" mass="25085">MSAPLTPAVGDDAAAIAALHARLATATAEEVLELARTCPVPGVRTGARRITTALHRLREQLAAVVAEACRQAEADVASVESAGPQPTQRVKAAGGNASGSAVGNVVGNAAGNAGEPAGVNDSDKASITASGNAGEPAGTHASREEVGEAPLPVRPAPARRRRRSAPSAPRKPRTRTATGPAARRSGNASGLSADTIGDRGWTFTIHPVTETEAAAVRRLCTRYGSTPDETAELIDMLGISAQEAIAR</sequence>
<gene>
    <name evidence="2" type="ORF">GCM10010126_62200</name>
</gene>
<protein>
    <submittedName>
        <fullName evidence="2">Uncharacterized protein</fullName>
    </submittedName>
</protein>
<dbReference type="EMBL" id="BMQD01000029">
    <property type="protein sequence ID" value="GGK94328.1"/>
    <property type="molecule type" value="Genomic_DNA"/>
</dbReference>
<proteinExistence type="predicted"/>
<dbReference type="RefSeq" id="WP_239321146.1">
    <property type="nucleotide sequence ID" value="NZ_BMQD01000029.1"/>
</dbReference>
<reference evidence="2" key="2">
    <citation type="submission" date="2022-09" db="EMBL/GenBank/DDBJ databases">
        <authorList>
            <person name="Sun Q."/>
            <person name="Ohkuma M."/>
        </authorList>
    </citation>
    <scope>NUCLEOTIDE SEQUENCE</scope>
    <source>
        <strain evidence="2">JCM 3093</strain>
    </source>
</reference>
<feature type="region of interest" description="Disordered" evidence="1">
    <location>
        <begin position="78"/>
        <end position="98"/>
    </location>
</feature>
<feature type="compositionally biased region" description="Low complexity" evidence="1">
    <location>
        <begin position="175"/>
        <end position="185"/>
    </location>
</feature>
<dbReference type="AlphaFoldDB" id="A0AA37BMV8"/>
<feature type="compositionally biased region" description="Basic residues" evidence="1">
    <location>
        <begin position="157"/>
        <end position="174"/>
    </location>
</feature>
<evidence type="ECO:0000313" key="3">
    <source>
        <dbReference type="Proteomes" id="UP000627984"/>
    </source>
</evidence>
<organism evidence="2 3">
    <name type="scientific">Planomonospora parontospora</name>
    <dbReference type="NCBI Taxonomy" id="58119"/>
    <lineage>
        <taxon>Bacteria</taxon>
        <taxon>Bacillati</taxon>
        <taxon>Actinomycetota</taxon>
        <taxon>Actinomycetes</taxon>
        <taxon>Streptosporangiales</taxon>
        <taxon>Streptosporangiaceae</taxon>
        <taxon>Planomonospora</taxon>
    </lineage>
</organism>
<reference evidence="2" key="1">
    <citation type="journal article" date="2014" name="Int. J. Syst. Evol. Microbiol.">
        <title>Complete genome sequence of Corynebacterium casei LMG S-19264T (=DSM 44701T), isolated from a smear-ripened cheese.</title>
        <authorList>
            <consortium name="US DOE Joint Genome Institute (JGI-PGF)"/>
            <person name="Walter F."/>
            <person name="Albersmeier A."/>
            <person name="Kalinowski J."/>
            <person name="Ruckert C."/>
        </authorList>
    </citation>
    <scope>NUCLEOTIDE SEQUENCE</scope>
    <source>
        <strain evidence="2">JCM 3093</strain>
    </source>
</reference>
<name>A0AA37BMV8_9ACTN</name>
<feature type="region of interest" description="Disordered" evidence="1">
    <location>
        <begin position="113"/>
        <end position="198"/>
    </location>
</feature>
<dbReference type="Proteomes" id="UP000627984">
    <property type="component" value="Unassembled WGS sequence"/>
</dbReference>
<accession>A0AA37BMV8</accession>
<evidence type="ECO:0000313" key="2">
    <source>
        <dbReference type="EMBL" id="GGK94328.1"/>
    </source>
</evidence>